<reference evidence="2" key="2">
    <citation type="journal article" date="2022" name="Hortic Res">
        <title>The genome of Dioscorea zingiberensis sheds light on the biosynthesis, origin and evolution of the medicinally important diosgenin saponins.</title>
        <authorList>
            <person name="Li Y."/>
            <person name="Tan C."/>
            <person name="Li Z."/>
            <person name="Guo J."/>
            <person name="Li S."/>
            <person name="Chen X."/>
            <person name="Wang C."/>
            <person name="Dai X."/>
            <person name="Yang H."/>
            <person name="Song W."/>
            <person name="Hou L."/>
            <person name="Xu J."/>
            <person name="Tong Z."/>
            <person name="Xu A."/>
            <person name="Yuan X."/>
            <person name="Wang W."/>
            <person name="Yang Q."/>
            <person name="Chen L."/>
            <person name="Sun Z."/>
            <person name="Wang K."/>
            <person name="Pan B."/>
            <person name="Chen J."/>
            <person name="Bao Y."/>
            <person name="Liu F."/>
            <person name="Qi X."/>
            <person name="Gang D.R."/>
            <person name="Wen J."/>
            <person name="Li J."/>
        </authorList>
    </citation>
    <scope>NUCLEOTIDE SEQUENCE</scope>
    <source>
        <strain evidence="2">Dzin_1.0</strain>
    </source>
</reference>
<feature type="compositionally biased region" description="Basic and acidic residues" evidence="1">
    <location>
        <begin position="129"/>
        <end position="143"/>
    </location>
</feature>
<evidence type="ECO:0000313" key="2">
    <source>
        <dbReference type="EMBL" id="KAJ0983710.1"/>
    </source>
</evidence>
<keyword evidence="3" id="KW-1185">Reference proteome</keyword>
<protein>
    <submittedName>
        <fullName evidence="2">Uncharacterized protein</fullName>
    </submittedName>
</protein>
<comment type="caution">
    <text evidence="2">The sequence shown here is derived from an EMBL/GenBank/DDBJ whole genome shotgun (WGS) entry which is preliminary data.</text>
</comment>
<feature type="region of interest" description="Disordered" evidence="1">
    <location>
        <begin position="129"/>
        <end position="175"/>
    </location>
</feature>
<proteinExistence type="predicted"/>
<feature type="region of interest" description="Disordered" evidence="1">
    <location>
        <begin position="225"/>
        <end position="246"/>
    </location>
</feature>
<gene>
    <name evidence="2" type="ORF">J5N97_011965</name>
</gene>
<name>A0A9D5D428_9LILI</name>
<sequence>MPMRSTLWTAQSYNSCDPGQYVVPNHGHIVIGLPEQQGVHHALIDLDGLILAPRPLVERLTDAGIGDDIGASVKHEEGEANLEELGAQVVGDPQQLQHGPKPGPSSVPQRVAGGDDPLLLDLDRLVHQVSGGDDRQRGQKFGDEGEDLGDGPSRPDVIGDLAHGGGQDGPVPPSGQVAKVDEEADGAAHGLAIEEAGEVSVFGATPDGVEVRDAVLDDGVNVGDESAEALGRPWPGRSRAKQEKEERARKIGVDWKVQEVSLP</sequence>
<feature type="region of interest" description="Disordered" evidence="1">
    <location>
        <begin position="93"/>
        <end position="116"/>
    </location>
</feature>
<organism evidence="2 3">
    <name type="scientific">Dioscorea zingiberensis</name>
    <dbReference type="NCBI Taxonomy" id="325984"/>
    <lineage>
        <taxon>Eukaryota</taxon>
        <taxon>Viridiplantae</taxon>
        <taxon>Streptophyta</taxon>
        <taxon>Embryophyta</taxon>
        <taxon>Tracheophyta</taxon>
        <taxon>Spermatophyta</taxon>
        <taxon>Magnoliopsida</taxon>
        <taxon>Liliopsida</taxon>
        <taxon>Dioscoreales</taxon>
        <taxon>Dioscoreaceae</taxon>
        <taxon>Dioscorea</taxon>
    </lineage>
</organism>
<dbReference type="AlphaFoldDB" id="A0A9D5D428"/>
<reference evidence="2" key="1">
    <citation type="submission" date="2021-03" db="EMBL/GenBank/DDBJ databases">
        <authorList>
            <person name="Li Z."/>
            <person name="Yang C."/>
        </authorList>
    </citation>
    <scope>NUCLEOTIDE SEQUENCE</scope>
    <source>
        <strain evidence="2">Dzin_1.0</strain>
        <tissue evidence="2">Leaf</tissue>
    </source>
</reference>
<evidence type="ECO:0000313" key="3">
    <source>
        <dbReference type="Proteomes" id="UP001085076"/>
    </source>
</evidence>
<dbReference type="EMBL" id="JAGGNH010000002">
    <property type="protein sequence ID" value="KAJ0983710.1"/>
    <property type="molecule type" value="Genomic_DNA"/>
</dbReference>
<accession>A0A9D5D428</accession>
<dbReference type="Proteomes" id="UP001085076">
    <property type="component" value="Miscellaneous, Linkage group lg02"/>
</dbReference>
<dbReference type="OrthoDB" id="10666998at2759"/>
<evidence type="ECO:0000256" key="1">
    <source>
        <dbReference type="SAM" id="MobiDB-lite"/>
    </source>
</evidence>